<protein>
    <submittedName>
        <fullName evidence="1">Uncharacterized protein</fullName>
    </submittedName>
</protein>
<keyword evidence="2" id="KW-1185">Reference proteome</keyword>
<dbReference type="Proteomes" id="UP000232534">
    <property type="component" value="Segment"/>
</dbReference>
<reference evidence="1 2" key="1">
    <citation type="submission" date="2012-06" db="EMBL/GenBank/DDBJ databases">
        <authorList>
            <person name="Kim M.S."/>
            <person name="Cha K.E."/>
            <person name="Kim Y.D."/>
            <person name="Myung H."/>
        </authorList>
    </citation>
    <scope>NUCLEOTIDE SEQUENCE [LARGE SCALE GENOMIC DNA]</scope>
</reference>
<dbReference type="EMBL" id="JX233784">
    <property type="protein sequence ID" value="AFO70879.1"/>
    <property type="molecule type" value="Genomic_DNA"/>
</dbReference>
<evidence type="ECO:0000313" key="2">
    <source>
        <dbReference type="Proteomes" id="UP000232534"/>
    </source>
</evidence>
<accession>I7CD48</accession>
<sequence>MIMDYKWHDKFIIEIISKSCKKDGICKSYLVRKGWRDVNQRDYAILSRIGFHDTLLLDEHEVEYYLNNVVFDIVKAVWESEGKPKDTHMHIRALRVDMDSLSDRFKIYADVKLDMDKHRKS</sequence>
<name>I7CD48_9CAUD</name>
<evidence type="ECO:0000313" key="1">
    <source>
        <dbReference type="EMBL" id="AFO70879.1"/>
    </source>
</evidence>
<organism evidence="1 2">
    <name type="scientific">Pseudomonas phage PA7</name>
    <dbReference type="NCBI Taxonomy" id="347330"/>
    <lineage>
        <taxon>Viruses</taxon>
        <taxon>Duplodnaviria</taxon>
        <taxon>Heunggongvirae</taxon>
        <taxon>Uroviricota</taxon>
        <taxon>Caudoviricetes</taxon>
        <taxon>Chimalliviridae</taxon>
        <taxon>Phikzvirus</taxon>
        <taxon>Phikzvirus PA7</taxon>
    </lineage>
</organism>
<dbReference type="GeneID" id="40093899"/>
<dbReference type="KEGG" id="vg:40093899"/>
<dbReference type="RefSeq" id="YP_009617360.1">
    <property type="nucleotide sequence ID" value="NC_042060.1"/>
</dbReference>
<proteinExistence type="predicted"/>